<dbReference type="EMBL" id="JJOA01000001">
    <property type="protein sequence ID" value="KEA61539.1"/>
    <property type="molecule type" value="Genomic_DNA"/>
</dbReference>
<dbReference type="SUPFAM" id="SSF48239">
    <property type="entry name" value="Terpenoid cyclases/Protein prenyltransferases"/>
    <property type="match status" value="1"/>
</dbReference>
<proteinExistence type="predicted"/>
<evidence type="ECO:0000313" key="1">
    <source>
        <dbReference type="EMBL" id="KEA61539.1"/>
    </source>
</evidence>
<comment type="caution">
    <text evidence="1">The sequence shown here is derived from an EMBL/GenBank/DDBJ whole genome shotgun (WGS) entry which is preliminary data.</text>
</comment>
<protein>
    <submittedName>
        <fullName evidence="1">Uncharacterized protein</fullName>
    </submittedName>
</protein>
<organism evidence="1">
    <name type="scientific">Burkholderia cenocepacia</name>
    <dbReference type="NCBI Taxonomy" id="95486"/>
    <lineage>
        <taxon>Bacteria</taxon>
        <taxon>Pseudomonadati</taxon>
        <taxon>Pseudomonadota</taxon>
        <taxon>Betaproteobacteria</taxon>
        <taxon>Burkholderiales</taxon>
        <taxon>Burkholderiaceae</taxon>
        <taxon>Burkholderia</taxon>
        <taxon>Burkholderia cepacia complex</taxon>
    </lineage>
</organism>
<accession>A0A071ML11</accession>
<dbReference type="OrthoDB" id="9801155at2"/>
<dbReference type="InterPro" id="IPR008930">
    <property type="entry name" value="Terpenoid_cyclase/PrenylTrfase"/>
</dbReference>
<gene>
    <name evidence="1" type="ORF">DT99_01755</name>
</gene>
<sequence>MSAALPARASRAPVHALDALLSAQAPGGAFPSRVTVGDRRYADENVFVTALILDALARLPAGTADRAIARGLDFLESCASLTCPGAFHFYPPGRMPSWLGVDLSADADDTALALTLLARFGRRTAAEACDALERVLHPWRLHYRPESADPWIAQGACRTWLDRRAAPNPVDACVNANVATALTSLGGAGHAACRAARDTVLDAIAFVAENPAHRARLTAFYPDLWELVHALRRGARHGVAGFARAAAQLAGMLGPHAGAQATVCSSTDMRWRWTAPLLQTARTLTRDTP</sequence>
<reference evidence="1" key="1">
    <citation type="submission" date="2014-04" db="EMBL/GenBank/DDBJ databases">
        <title>In planta biocontrol of soil-borne Fusarium wilt of banana through a plant endophytic bacterium, Burkholderia cenocepacia 869T2.</title>
        <authorList>
            <person name="Ho Y.-N."/>
            <person name="Chiang H.-M."/>
            <person name="Chao C.-P."/>
            <person name="Su C.-C."/>
            <person name="Hsu H.-F."/>
            <person name="Guo C.-T."/>
            <person name="Hsieh J.-L."/>
            <person name="Huang C.-C."/>
        </authorList>
    </citation>
    <scope>NUCLEOTIDE SEQUENCE [LARGE SCALE GENOMIC DNA]</scope>
    <source>
        <strain evidence="1">869T2</strain>
    </source>
</reference>
<dbReference type="AlphaFoldDB" id="A0A071ML11"/>
<name>A0A071ML11_9BURK</name>
<dbReference type="Gene3D" id="1.50.10.20">
    <property type="match status" value="1"/>
</dbReference>